<dbReference type="OrthoDB" id="583246at2"/>
<comment type="caution">
    <text evidence="1">The sequence shown here is derived from an EMBL/GenBank/DDBJ whole genome shotgun (WGS) entry which is preliminary data.</text>
</comment>
<dbReference type="Proteomes" id="UP000014617">
    <property type="component" value="Unassembled WGS sequence"/>
</dbReference>
<proteinExistence type="predicted"/>
<dbReference type="AlphaFoldDB" id="S3J9M5"/>
<dbReference type="Pfam" id="PF10934">
    <property type="entry name" value="Sheath_initiator"/>
    <property type="match status" value="1"/>
</dbReference>
<accession>S3J9M5</accession>
<protein>
    <submittedName>
        <fullName evidence="1">Lysozyme</fullName>
    </submittedName>
</protein>
<dbReference type="InterPro" id="IPR020288">
    <property type="entry name" value="Sheath_initiator"/>
</dbReference>
<evidence type="ECO:0000313" key="2">
    <source>
        <dbReference type="Proteomes" id="UP000014617"/>
    </source>
</evidence>
<dbReference type="Gene3D" id="3.10.450.40">
    <property type="match status" value="1"/>
</dbReference>
<gene>
    <name evidence="1" type="ORF">MAESPC_02786</name>
</gene>
<name>S3J9M5_MICAE</name>
<dbReference type="EMBL" id="ASZQ01000223">
    <property type="protein sequence ID" value="EPF21351.1"/>
    <property type="molecule type" value="Genomic_DNA"/>
</dbReference>
<evidence type="ECO:0000313" key="1">
    <source>
        <dbReference type="EMBL" id="EPF21351.1"/>
    </source>
</evidence>
<dbReference type="SUPFAM" id="SSF160719">
    <property type="entry name" value="gpW/gp25-like"/>
    <property type="match status" value="1"/>
</dbReference>
<dbReference type="PATRIC" id="fig|482300.6.peg.3116"/>
<organism evidence="1 2">
    <name type="scientific">Microcystis aeruginosa SPC777</name>
    <dbReference type="NCBI Taxonomy" id="482300"/>
    <lineage>
        <taxon>Bacteria</taxon>
        <taxon>Bacillati</taxon>
        <taxon>Cyanobacteriota</taxon>
        <taxon>Cyanophyceae</taxon>
        <taxon>Oscillatoriophycideae</taxon>
        <taxon>Chroococcales</taxon>
        <taxon>Microcystaceae</taxon>
        <taxon>Microcystis</taxon>
    </lineage>
</organism>
<dbReference type="RefSeq" id="WP_016515962.1">
    <property type="nucleotide sequence ID" value="NZ_ASZQ01000223.1"/>
</dbReference>
<reference evidence="1 2" key="1">
    <citation type="journal article" date="2013" name="Genome Announc.">
        <title>Draft Genome Sequence of the Brazilian Toxic Bloom-Forming Cyanobacterium Microcystis aeruginosa Strain SPC777.</title>
        <authorList>
            <person name="Fiore M.F."/>
            <person name="Alvarenga D.O."/>
            <person name="Varani A.M."/>
            <person name="Hoff-Risseti C."/>
            <person name="Crespim E."/>
            <person name="Ramos R.T."/>
            <person name="Silva A."/>
            <person name="Schaker P.D."/>
            <person name="Heck K."/>
            <person name="Rigonato J."/>
            <person name="Schneider M.P."/>
        </authorList>
    </citation>
    <scope>NUCLEOTIDE SEQUENCE [LARGE SCALE GENOMIC DNA]</scope>
    <source>
        <strain evidence="2">SPC 777</strain>
    </source>
</reference>
<sequence length="147" mass="16396">MTNKLNQKDLFLSQRYADRLTSDRELVDLRVILGDLAAIEGQTNLRQAILNRLLTRKGELTKLGHPDYGSRLHTLIGEGNNTRTRSLADLYIRECLQQESRLEEITQLSFAPLSPEGDRSVLQVTIAVKPVGQADNLTLNLSLNLGG</sequence>